<reference evidence="2" key="1">
    <citation type="journal article" date="2019" name="Int. J. Syst. Evol. Microbiol.">
        <title>The Global Catalogue of Microorganisms (GCM) 10K type strain sequencing project: providing services to taxonomists for standard genome sequencing and annotation.</title>
        <authorList>
            <consortium name="The Broad Institute Genomics Platform"/>
            <consortium name="The Broad Institute Genome Sequencing Center for Infectious Disease"/>
            <person name="Wu L."/>
            <person name="Ma J."/>
        </authorList>
    </citation>
    <scope>NUCLEOTIDE SEQUENCE [LARGE SCALE GENOMIC DNA]</scope>
    <source>
        <strain evidence="2">KCTC 12848</strain>
    </source>
</reference>
<gene>
    <name evidence="1" type="ORF">ACFPFM_12880</name>
</gene>
<sequence length="84" mass="8620">MESVVPVPALAPAEGGAVAAPGRFGCGTDDNRAPVTATTWRYREADRYEGARVVRGGVATEVSRAALDVAPGGPVFDLDGESCE</sequence>
<proteinExistence type="predicted"/>
<dbReference type="EMBL" id="JBHSJB010000011">
    <property type="protein sequence ID" value="MFC5054644.1"/>
    <property type="molecule type" value="Genomic_DNA"/>
</dbReference>
<evidence type="ECO:0000313" key="2">
    <source>
        <dbReference type="Proteomes" id="UP001595833"/>
    </source>
</evidence>
<protein>
    <submittedName>
        <fullName evidence="1">Uncharacterized protein</fullName>
    </submittedName>
</protein>
<organism evidence="1 2">
    <name type="scientific">Saccharothrix xinjiangensis</name>
    <dbReference type="NCBI Taxonomy" id="204798"/>
    <lineage>
        <taxon>Bacteria</taxon>
        <taxon>Bacillati</taxon>
        <taxon>Actinomycetota</taxon>
        <taxon>Actinomycetes</taxon>
        <taxon>Pseudonocardiales</taxon>
        <taxon>Pseudonocardiaceae</taxon>
        <taxon>Saccharothrix</taxon>
    </lineage>
</organism>
<dbReference type="Proteomes" id="UP001595833">
    <property type="component" value="Unassembled WGS sequence"/>
</dbReference>
<evidence type="ECO:0000313" key="1">
    <source>
        <dbReference type="EMBL" id="MFC5054644.1"/>
    </source>
</evidence>
<dbReference type="RefSeq" id="WP_380646335.1">
    <property type="nucleotide sequence ID" value="NZ_JBHSJB010000011.1"/>
</dbReference>
<comment type="caution">
    <text evidence="1">The sequence shown here is derived from an EMBL/GenBank/DDBJ whole genome shotgun (WGS) entry which is preliminary data.</text>
</comment>
<keyword evidence="2" id="KW-1185">Reference proteome</keyword>
<accession>A0ABV9XZS0</accession>
<name>A0ABV9XZS0_9PSEU</name>